<dbReference type="Pfam" id="PF00512">
    <property type="entry name" value="HisKA"/>
    <property type="match status" value="1"/>
</dbReference>
<dbReference type="CDD" id="cd00075">
    <property type="entry name" value="HATPase"/>
    <property type="match status" value="1"/>
</dbReference>
<evidence type="ECO:0000256" key="7">
    <source>
        <dbReference type="ARBA" id="ARBA00022777"/>
    </source>
</evidence>
<dbReference type="EC" id="2.7.13.3" evidence="3"/>
<keyword evidence="6 12" id="KW-0812">Transmembrane</keyword>
<protein>
    <recommendedName>
        <fullName evidence="3">histidine kinase</fullName>
        <ecNumber evidence="3">2.7.13.3</ecNumber>
    </recommendedName>
</protein>
<keyword evidence="5" id="KW-0808">Transferase</keyword>
<feature type="transmembrane region" description="Helical" evidence="12">
    <location>
        <begin position="424"/>
        <end position="444"/>
    </location>
</feature>
<dbReference type="InterPro" id="IPR036097">
    <property type="entry name" value="HisK_dim/P_sf"/>
</dbReference>
<evidence type="ECO:0000256" key="2">
    <source>
        <dbReference type="ARBA" id="ARBA00004236"/>
    </source>
</evidence>
<dbReference type="Gene3D" id="1.10.287.130">
    <property type="match status" value="1"/>
</dbReference>
<comment type="catalytic activity">
    <reaction evidence="1">
        <text>ATP + protein L-histidine = ADP + protein N-phospho-L-histidine.</text>
        <dbReference type="EC" id="2.7.13.3"/>
    </reaction>
</comment>
<accession>A0ABT5GI46</accession>
<dbReference type="Proteomes" id="UP001150259">
    <property type="component" value="Unassembled WGS sequence"/>
</dbReference>
<evidence type="ECO:0000313" key="15">
    <source>
        <dbReference type="EMBL" id="MDC5697933.1"/>
    </source>
</evidence>
<dbReference type="SMART" id="SM00304">
    <property type="entry name" value="HAMP"/>
    <property type="match status" value="1"/>
</dbReference>
<dbReference type="InterPro" id="IPR036890">
    <property type="entry name" value="HATPase_C_sf"/>
</dbReference>
<evidence type="ECO:0000256" key="4">
    <source>
        <dbReference type="ARBA" id="ARBA00022553"/>
    </source>
</evidence>
<dbReference type="SUPFAM" id="SSF55874">
    <property type="entry name" value="ATPase domain of HSP90 chaperone/DNA topoisomerase II/histidine kinase"/>
    <property type="match status" value="1"/>
</dbReference>
<feature type="transmembrane region" description="Helical" evidence="12">
    <location>
        <begin position="450"/>
        <end position="467"/>
    </location>
</feature>
<dbReference type="SMART" id="SM00387">
    <property type="entry name" value="HATPase_c"/>
    <property type="match status" value="1"/>
</dbReference>
<keyword evidence="7" id="KW-0418">Kinase</keyword>
<keyword evidence="10 12" id="KW-0472">Membrane</keyword>
<feature type="region of interest" description="Disordered" evidence="11">
    <location>
        <begin position="333"/>
        <end position="376"/>
    </location>
</feature>
<comment type="caution">
    <text evidence="15">The sequence shown here is derived from an EMBL/GenBank/DDBJ whole genome shotgun (WGS) entry which is preliminary data.</text>
</comment>
<feature type="transmembrane region" description="Helical" evidence="12">
    <location>
        <begin position="615"/>
        <end position="641"/>
    </location>
</feature>
<keyword evidence="4" id="KW-0597">Phosphoprotein</keyword>
<dbReference type="Pfam" id="PF13687">
    <property type="entry name" value="DUF4153"/>
    <property type="match status" value="1"/>
</dbReference>
<feature type="transmembrane region" description="Helical" evidence="12">
    <location>
        <begin position="757"/>
        <end position="776"/>
    </location>
</feature>
<dbReference type="SMART" id="SM00388">
    <property type="entry name" value="HisKA"/>
    <property type="match status" value="1"/>
</dbReference>
<keyword evidence="8 12" id="KW-1133">Transmembrane helix</keyword>
<feature type="transmembrane region" description="Helical" evidence="12">
    <location>
        <begin position="692"/>
        <end position="714"/>
    </location>
</feature>
<proteinExistence type="predicted"/>
<feature type="transmembrane region" description="Helical" evidence="12">
    <location>
        <begin position="38"/>
        <end position="61"/>
    </location>
</feature>
<gene>
    <name evidence="15" type="ORF">OO014_11735</name>
</gene>
<dbReference type="PROSITE" id="PS50109">
    <property type="entry name" value="HIS_KIN"/>
    <property type="match status" value="1"/>
</dbReference>
<feature type="transmembrane region" description="Helical" evidence="12">
    <location>
        <begin position="573"/>
        <end position="595"/>
    </location>
</feature>
<sequence>MSRERPLDGLGSIKVKLAVLVGLSIVAASLVSEAGDRAGVSVWLTVPVTIAGALLVVLWLARGMTSPLREMTAAAKAMATGDRSQRVTATSADEVGELARAFNTMAADLAAADQQRRQLIAMVSHELRTPLTAQRALLENLVDGVVSPDDAALRTALRQSERLSDLVADLLDLSRVDGGLRSLSIQPVDVAAIIAQGVAEARAAGGDQREIAFDASIDEPLPVEADPDRLAQVVANLLDNAVRHSPVGGTVRVRAARLGEDRWTLEVGDDGPGIDPEHADRVFDRFGSWQESGGGTGLGLAIASWVCELHGGSITVVPPQGETRGAHVRATLPRHPATPGPVSRSTAQAVPATPPAKEPLMPSPQRPATTIVPTPAPGVPAPAVVDSVFGDLWPERGLGPRPGLVLGSVGIGAMAALVLPDRRIGLGFLGILLLAAALVLRGAVRLRAPWTLVSAGVGVGLASLAVLRAAEWITVLAVLVCGLLLMTALTGALSFVSMLGGWASWVLAAVRGLPLLGRTLTAMSSVSTLWPVVRTVSISVAALVIFGGLFASGDAVFGSWTAALVPDVAVDSVVQRFFIAFVVGGTVLAASYVAINPPRVDRLALPQARSVARSWEWLVPATFVIAVFVAFVVAQAAAMWGGHDYVQRTTGLTYAEYVHQGFGQLTAVTFLTLLTVALGARKAPRGTAREQLLLRLVLGTLCLLALVVVASALYRMSVYQEAYGFTVLRVLVDAFELWMGLLLLLVIVAGVRLSGWWLPRVALLSGAVLVLAIGLANPEAWVAQRNIDRYEETGRLDAVYLASLGPDAAPTIRSGLPPRLAACLTHDWRGSTDDWLSWNLGRARASDGVAALTAADQPACNTLIVSSSTGG</sequence>
<organism evidence="15 16">
    <name type="scientific">Intrasporangium calvum</name>
    <dbReference type="NCBI Taxonomy" id="53358"/>
    <lineage>
        <taxon>Bacteria</taxon>
        <taxon>Bacillati</taxon>
        <taxon>Actinomycetota</taxon>
        <taxon>Actinomycetes</taxon>
        <taxon>Micrococcales</taxon>
        <taxon>Intrasporangiaceae</taxon>
        <taxon>Intrasporangium</taxon>
    </lineage>
</organism>
<dbReference type="PANTHER" id="PTHR45436:SF5">
    <property type="entry name" value="SENSOR HISTIDINE KINASE TRCS"/>
    <property type="match status" value="1"/>
</dbReference>
<reference evidence="15 16" key="1">
    <citation type="submission" date="2022-11" db="EMBL/GenBank/DDBJ databases">
        <title>Anaerobic phenanthrene biodegradation by a DNRA strain PheN6.</title>
        <authorList>
            <person name="Zhang Z."/>
        </authorList>
    </citation>
    <scope>NUCLEOTIDE SEQUENCE [LARGE SCALE GENOMIC DNA]</scope>
    <source>
        <strain evidence="15 16">PheN6</strain>
    </source>
</reference>
<dbReference type="EMBL" id="JAPFQL010000047">
    <property type="protein sequence ID" value="MDC5697933.1"/>
    <property type="molecule type" value="Genomic_DNA"/>
</dbReference>
<dbReference type="InterPro" id="IPR003661">
    <property type="entry name" value="HisK_dim/P_dom"/>
</dbReference>
<feature type="compositionally biased region" description="Pro residues" evidence="11">
    <location>
        <begin position="352"/>
        <end position="365"/>
    </location>
</feature>
<dbReference type="Pfam" id="PF00672">
    <property type="entry name" value="HAMP"/>
    <property type="match status" value="1"/>
</dbReference>
<dbReference type="InterPro" id="IPR004358">
    <property type="entry name" value="Sig_transdc_His_kin-like_C"/>
</dbReference>
<dbReference type="SUPFAM" id="SSF47384">
    <property type="entry name" value="Homodimeric domain of signal transducing histidine kinase"/>
    <property type="match status" value="1"/>
</dbReference>
<dbReference type="SUPFAM" id="SSF158472">
    <property type="entry name" value="HAMP domain-like"/>
    <property type="match status" value="1"/>
</dbReference>
<dbReference type="InterPro" id="IPR050428">
    <property type="entry name" value="TCS_sensor_his_kinase"/>
</dbReference>
<keyword evidence="9" id="KW-0902">Two-component regulatory system</keyword>
<evidence type="ECO:0000256" key="9">
    <source>
        <dbReference type="ARBA" id="ARBA00023012"/>
    </source>
</evidence>
<evidence type="ECO:0000256" key="6">
    <source>
        <dbReference type="ARBA" id="ARBA00022692"/>
    </source>
</evidence>
<feature type="transmembrane region" description="Helical" evidence="12">
    <location>
        <begin position="532"/>
        <end position="553"/>
    </location>
</feature>
<evidence type="ECO:0000256" key="10">
    <source>
        <dbReference type="ARBA" id="ARBA00023136"/>
    </source>
</evidence>
<dbReference type="PRINTS" id="PR00344">
    <property type="entry name" value="BCTRLSENSOR"/>
</dbReference>
<name>A0ABT5GI46_9MICO</name>
<evidence type="ECO:0000313" key="16">
    <source>
        <dbReference type="Proteomes" id="UP001150259"/>
    </source>
</evidence>
<dbReference type="InterPro" id="IPR003594">
    <property type="entry name" value="HATPase_dom"/>
</dbReference>
<feature type="transmembrane region" description="Helical" evidence="12">
    <location>
        <begin position="726"/>
        <end position="750"/>
    </location>
</feature>
<dbReference type="InterPro" id="IPR025291">
    <property type="entry name" value="DUF4153"/>
</dbReference>
<dbReference type="RefSeq" id="WP_272462507.1">
    <property type="nucleotide sequence ID" value="NZ_JAPFQL010000047.1"/>
</dbReference>
<feature type="transmembrane region" description="Helical" evidence="12">
    <location>
        <begin position="474"/>
        <end position="496"/>
    </location>
</feature>
<evidence type="ECO:0000256" key="5">
    <source>
        <dbReference type="ARBA" id="ARBA00022679"/>
    </source>
</evidence>
<comment type="subcellular location">
    <subcellularLocation>
        <location evidence="2">Cell membrane</location>
    </subcellularLocation>
</comment>
<feature type="transmembrane region" description="Helical" evidence="12">
    <location>
        <begin position="661"/>
        <end position="680"/>
    </location>
</feature>
<dbReference type="CDD" id="cd00082">
    <property type="entry name" value="HisKA"/>
    <property type="match status" value="1"/>
</dbReference>
<feature type="transmembrane region" description="Helical" evidence="12">
    <location>
        <begin position="502"/>
        <end position="520"/>
    </location>
</feature>
<dbReference type="InterPro" id="IPR003660">
    <property type="entry name" value="HAMP_dom"/>
</dbReference>
<evidence type="ECO:0000256" key="8">
    <source>
        <dbReference type="ARBA" id="ARBA00022989"/>
    </source>
</evidence>
<evidence type="ECO:0000256" key="12">
    <source>
        <dbReference type="SAM" id="Phobius"/>
    </source>
</evidence>
<evidence type="ECO:0000259" key="14">
    <source>
        <dbReference type="PROSITE" id="PS50885"/>
    </source>
</evidence>
<keyword evidence="16" id="KW-1185">Reference proteome</keyword>
<dbReference type="CDD" id="cd06225">
    <property type="entry name" value="HAMP"/>
    <property type="match status" value="1"/>
</dbReference>
<dbReference type="PROSITE" id="PS50885">
    <property type="entry name" value="HAMP"/>
    <property type="match status" value="1"/>
</dbReference>
<dbReference type="InterPro" id="IPR005467">
    <property type="entry name" value="His_kinase_dom"/>
</dbReference>
<evidence type="ECO:0000256" key="1">
    <source>
        <dbReference type="ARBA" id="ARBA00000085"/>
    </source>
</evidence>
<dbReference type="PANTHER" id="PTHR45436">
    <property type="entry name" value="SENSOR HISTIDINE KINASE YKOH"/>
    <property type="match status" value="1"/>
</dbReference>
<dbReference type="Gene3D" id="3.30.565.10">
    <property type="entry name" value="Histidine kinase-like ATPase, C-terminal domain"/>
    <property type="match status" value="1"/>
</dbReference>
<dbReference type="Pfam" id="PF02518">
    <property type="entry name" value="HATPase_c"/>
    <property type="match status" value="1"/>
</dbReference>
<feature type="domain" description="Histidine kinase" evidence="13">
    <location>
        <begin position="122"/>
        <end position="336"/>
    </location>
</feature>
<evidence type="ECO:0000256" key="3">
    <source>
        <dbReference type="ARBA" id="ARBA00012438"/>
    </source>
</evidence>
<evidence type="ECO:0000256" key="11">
    <source>
        <dbReference type="SAM" id="MobiDB-lite"/>
    </source>
</evidence>
<evidence type="ECO:0000259" key="13">
    <source>
        <dbReference type="PROSITE" id="PS50109"/>
    </source>
</evidence>
<dbReference type="Gene3D" id="6.10.340.10">
    <property type="match status" value="1"/>
</dbReference>
<feature type="transmembrane region" description="Helical" evidence="12">
    <location>
        <begin position="12"/>
        <end position="32"/>
    </location>
</feature>
<feature type="domain" description="HAMP" evidence="14">
    <location>
        <begin position="62"/>
        <end position="114"/>
    </location>
</feature>